<keyword evidence="2" id="KW-1185">Reference proteome</keyword>
<gene>
    <name evidence="1" type="ORF">C2E20_2650</name>
</gene>
<organism evidence="1 2">
    <name type="scientific">Micractinium conductrix</name>
    <dbReference type="NCBI Taxonomy" id="554055"/>
    <lineage>
        <taxon>Eukaryota</taxon>
        <taxon>Viridiplantae</taxon>
        <taxon>Chlorophyta</taxon>
        <taxon>core chlorophytes</taxon>
        <taxon>Trebouxiophyceae</taxon>
        <taxon>Chlorellales</taxon>
        <taxon>Chlorellaceae</taxon>
        <taxon>Chlorella clade</taxon>
        <taxon>Micractinium</taxon>
    </lineage>
</organism>
<comment type="caution">
    <text evidence="1">The sequence shown here is derived from an EMBL/GenBank/DDBJ whole genome shotgun (WGS) entry which is preliminary data.</text>
</comment>
<reference evidence="1 2" key="1">
    <citation type="journal article" date="2018" name="Plant J.">
        <title>Genome sequences of Chlorella sorokiniana UTEX 1602 and Micractinium conductrix SAG 241.80: implications to maltose excretion by a green alga.</title>
        <authorList>
            <person name="Arriola M.B."/>
            <person name="Velmurugan N."/>
            <person name="Zhang Y."/>
            <person name="Plunkett M.H."/>
            <person name="Hondzo H."/>
            <person name="Barney B.M."/>
        </authorList>
    </citation>
    <scope>NUCLEOTIDE SEQUENCE [LARGE SCALE GENOMIC DNA]</scope>
    <source>
        <strain evidence="1 2">SAG 241.80</strain>
    </source>
</reference>
<protein>
    <submittedName>
        <fullName evidence="1">ABC superfamily ATP binding cassette membrane</fullName>
    </submittedName>
</protein>
<proteinExistence type="predicted"/>
<evidence type="ECO:0000313" key="1">
    <source>
        <dbReference type="EMBL" id="PSC74278.1"/>
    </source>
</evidence>
<dbReference type="Proteomes" id="UP000239649">
    <property type="component" value="Unassembled WGS sequence"/>
</dbReference>
<evidence type="ECO:0000313" key="2">
    <source>
        <dbReference type="Proteomes" id="UP000239649"/>
    </source>
</evidence>
<dbReference type="AlphaFoldDB" id="A0A2P6VJM8"/>
<accession>A0A2P6VJM8</accession>
<dbReference type="EMBL" id="LHPF02000005">
    <property type="protein sequence ID" value="PSC74278.1"/>
    <property type="molecule type" value="Genomic_DNA"/>
</dbReference>
<name>A0A2P6VJM8_9CHLO</name>
<sequence>MSSHVGLGAVPDEQLQEPGAAAAALVAGVLCLAAGKPVLQALDVVVMLACAAAASLVWRCTPWCSALAGFPPALAGFACLFNCCKGSPRVVALLSKAAFVATLVYLTTVTRICQACSPDAMTLSVTVSMVAAAAGAVADSRLFSTLAKVLLPQLAFDALHDAGIVSDTLLPEGWKWVFIARLGVAVLVVSPLVILDWQAAPFAEVVQAWAEAVPAMPAGHAQPGQPAAS</sequence>